<keyword evidence="2" id="KW-1185">Reference proteome</keyword>
<reference evidence="1 2" key="1">
    <citation type="submission" date="2019-05" db="EMBL/GenBank/DDBJ databases">
        <title>Another draft genome of Portunus trituberculatus and its Hox gene families provides insights of decapod evolution.</title>
        <authorList>
            <person name="Jeong J.-H."/>
            <person name="Song I."/>
            <person name="Kim S."/>
            <person name="Choi T."/>
            <person name="Kim D."/>
            <person name="Ryu S."/>
            <person name="Kim W."/>
        </authorList>
    </citation>
    <scope>NUCLEOTIDE SEQUENCE [LARGE SCALE GENOMIC DNA]</scope>
    <source>
        <tissue evidence="1">Muscle</tissue>
    </source>
</reference>
<proteinExistence type="predicted"/>
<comment type="caution">
    <text evidence="1">The sequence shown here is derived from an EMBL/GenBank/DDBJ whole genome shotgun (WGS) entry which is preliminary data.</text>
</comment>
<gene>
    <name evidence="1" type="ORF">E2C01_102781</name>
</gene>
<dbReference type="Proteomes" id="UP000324222">
    <property type="component" value="Unassembled WGS sequence"/>
</dbReference>
<sequence length="92" mass="9817">MYSPASATPTRCNTRDPPTVHTPLLPVKAVAPLYHLQKGLSGVCEVGGGCDWATQGKVTRAPASATTRLDRSCILGGTVPWGSGRRSVVRWW</sequence>
<name>A0A5B7KJ62_PORTR</name>
<evidence type="ECO:0000313" key="2">
    <source>
        <dbReference type="Proteomes" id="UP000324222"/>
    </source>
</evidence>
<accession>A0A5B7KJ62</accession>
<dbReference type="EMBL" id="VSRR010153792">
    <property type="protein sequence ID" value="MPD06944.1"/>
    <property type="molecule type" value="Genomic_DNA"/>
</dbReference>
<evidence type="ECO:0000313" key="1">
    <source>
        <dbReference type="EMBL" id="MPD06944.1"/>
    </source>
</evidence>
<dbReference type="AlphaFoldDB" id="A0A5B7KJ62"/>
<organism evidence="1 2">
    <name type="scientific">Portunus trituberculatus</name>
    <name type="common">Swimming crab</name>
    <name type="synonym">Neptunus trituberculatus</name>
    <dbReference type="NCBI Taxonomy" id="210409"/>
    <lineage>
        <taxon>Eukaryota</taxon>
        <taxon>Metazoa</taxon>
        <taxon>Ecdysozoa</taxon>
        <taxon>Arthropoda</taxon>
        <taxon>Crustacea</taxon>
        <taxon>Multicrustacea</taxon>
        <taxon>Malacostraca</taxon>
        <taxon>Eumalacostraca</taxon>
        <taxon>Eucarida</taxon>
        <taxon>Decapoda</taxon>
        <taxon>Pleocyemata</taxon>
        <taxon>Brachyura</taxon>
        <taxon>Eubrachyura</taxon>
        <taxon>Portunoidea</taxon>
        <taxon>Portunidae</taxon>
        <taxon>Portuninae</taxon>
        <taxon>Portunus</taxon>
    </lineage>
</organism>
<protein>
    <submittedName>
        <fullName evidence="1">Uncharacterized protein</fullName>
    </submittedName>
</protein>